<accession>A0A9Q7ZS48</accession>
<dbReference type="FunFam" id="1.10.10.10:FF:000001">
    <property type="entry name" value="LysR family transcriptional regulator"/>
    <property type="match status" value="1"/>
</dbReference>
<dbReference type="PRINTS" id="PR00039">
    <property type="entry name" value="HTHLYSR"/>
</dbReference>
<dbReference type="InterPro" id="IPR000847">
    <property type="entry name" value="LysR_HTH_N"/>
</dbReference>
<dbReference type="InterPro" id="IPR058163">
    <property type="entry name" value="LysR-type_TF_proteobact-type"/>
</dbReference>
<evidence type="ECO:0000256" key="3">
    <source>
        <dbReference type="ARBA" id="ARBA00023125"/>
    </source>
</evidence>
<evidence type="ECO:0000313" key="6">
    <source>
        <dbReference type="EMBL" id="SUX80848.1"/>
    </source>
</evidence>
<dbReference type="AlphaFoldDB" id="A0A9Q7ZS48"/>
<evidence type="ECO:0000259" key="5">
    <source>
        <dbReference type="PROSITE" id="PS50931"/>
    </source>
</evidence>
<proteinExistence type="inferred from homology"/>
<dbReference type="RefSeq" id="WP_061068065.1">
    <property type="nucleotide sequence ID" value="NZ_CP132279.1"/>
</dbReference>
<dbReference type="Proteomes" id="UP000255286">
    <property type="component" value="Unassembled WGS sequence"/>
</dbReference>
<evidence type="ECO:0000256" key="4">
    <source>
        <dbReference type="ARBA" id="ARBA00023163"/>
    </source>
</evidence>
<feature type="domain" description="HTH lysR-type" evidence="5">
    <location>
        <begin position="5"/>
        <end position="62"/>
    </location>
</feature>
<sequence>MTRLLSLPHLPAFEAAARRSSFSAAADELFITTGAVSRHIRALEAQLGVQLFYRAHKSVRLTSAGETFSRVATRLLDELAQAEKEVSANTFSGRLTIQCLPTFAMHWLMPRLAELNEIHPELTVDVTTSIGPVSFASPFDVAIRRDPAHFSGLKPVPFLRESSLLVCSQQYLHSRPLVSPDQLDDHIKIQIRARNDLWKRWHSHFPNDHQESNQIITLDHTFAAMQAAEDGLGLAVMPYLFCEKHLKTGRLVAPFGDLTIDTGTYSLLWNDRQDGAVRKFTHWLQSFELPGETYLPFTNEYTVTR</sequence>
<reference evidence="6 7" key="1">
    <citation type="submission" date="2018-06" db="EMBL/GenBank/DDBJ databases">
        <authorList>
            <consortium name="Pathogen Informatics"/>
            <person name="Doyle S."/>
        </authorList>
    </citation>
    <scope>NUCLEOTIDE SEQUENCE [LARGE SCALE GENOMIC DNA]</scope>
    <source>
        <strain evidence="6 7">NCTC8782</strain>
    </source>
</reference>
<evidence type="ECO:0000256" key="2">
    <source>
        <dbReference type="ARBA" id="ARBA00023015"/>
    </source>
</evidence>
<dbReference type="GO" id="GO:0003700">
    <property type="term" value="F:DNA-binding transcription factor activity"/>
    <property type="evidence" value="ECO:0007669"/>
    <property type="project" value="InterPro"/>
</dbReference>
<dbReference type="GO" id="GO:0006351">
    <property type="term" value="P:DNA-templated transcription"/>
    <property type="evidence" value="ECO:0007669"/>
    <property type="project" value="TreeGrafter"/>
</dbReference>
<dbReference type="PROSITE" id="PS50931">
    <property type="entry name" value="HTH_LYSR"/>
    <property type="match status" value="1"/>
</dbReference>
<evidence type="ECO:0000313" key="7">
    <source>
        <dbReference type="Proteomes" id="UP000255286"/>
    </source>
</evidence>
<dbReference type="Gene3D" id="1.10.10.10">
    <property type="entry name" value="Winged helix-like DNA-binding domain superfamily/Winged helix DNA-binding domain"/>
    <property type="match status" value="1"/>
</dbReference>
<dbReference type="PANTHER" id="PTHR30537:SF74">
    <property type="entry name" value="HTH-TYPE TRANSCRIPTIONAL REGULATOR TRPI"/>
    <property type="match status" value="1"/>
</dbReference>
<dbReference type="Pfam" id="PF03466">
    <property type="entry name" value="LysR_substrate"/>
    <property type="match status" value="1"/>
</dbReference>
<dbReference type="PANTHER" id="PTHR30537">
    <property type="entry name" value="HTH-TYPE TRANSCRIPTIONAL REGULATOR"/>
    <property type="match status" value="1"/>
</dbReference>
<dbReference type="InterPro" id="IPR036388">
    <property type="entry name" value="WH-like_DNA-bd_sf"/>
</dbReference>
<dbReference type="GO" id="GO:0043565">
    <property type="term" value="F:sequence-specific DNA binding"/>
    <property type="evidence" value="ECO:0007669"/>
    <property type="project" value="TreeGrafter"/>
</dbReference>
<comment type="caution">
    <text evidence="6">The sequence shown here is derived from an EMBL/GenBank/DDBJ whole genome shotgun (WGS) entry which is preliminary data.</text>
</comment>
<dbReference type="SUPFAM" id="SSF46785">
    <property type="entry name" value="Winged helix' DNA-binding domain"/>
    <property type="match status" value="1"/>
</dbReference>
<keyword evidence="4" id="KW-0804">Transcription</keyword>
<protein>
    <submittedName>
        <fullName evidence="6">DNA-binding transcriptional activator GcvA</fullName>
    </submittedName>
</protein>
<gene>
    <name evidence="6" type="primary">gcvA_5</name>
    <name evidence="6" type="ORF">NCTC8782_03458</name>
</gene>
<dbReference type="Gene3D" id="3.40.190.10">
    <property type="entry name" value="Periplasmic binding protein-like II"/>
    <property type="match status" value="2"/>
</dbReference>
<dbReference type="SUPFAM" id="SSF53850">
    <property type="entry name" value="Periplasmic binding protein-like II"/>
    <property type="match status" value="1"/>
</dbReference>
<comment type="similarity">
    <text evidence="1">Belongs to the LysR transcriptional regulatory family.</text>
</comment>
<dbReference type="CDD" id="cd08432">
    <property type="entry name" value="PBP2_GcdR_TrpI_HvrB_AmpR_like"/>
    <property type="match status" value="1"/>
</dbReference>
<keyword evidence="3 6" id="KW-0238">DNA-binding</keyword>
<dbReference type="InterPro" id="IPR005119">
    <property type="entry name" value="LysR_subst-bd"/>
</dbReference>
<evidence type="ECO:0000256" key="1">
    <source>
        <dbReference type="ARBA" id="ARBA00009437"/>
    </source>
</evidence>
<keyword evidence="2" id="KW-0805">Transcription regulation</keyword>
<dbReference type="EMBL" id="UIGT01000001">
    <property type="protein sequence ID" value="SUX80848.1"/>
    <property type="molecule type" value="Genomic_DNA"/>
</dbReference>
<dbReference type="Pfam" id="PF00126">
    <property type="entry name" value="HTH_1"/>
    <property type="match status" value="1"/>
</dbReference>
<organism evidence="6 7">
    <name type="scientific">Citrobacter youngae</name>
    <dbReference type="NCBI Taxonomy" id="133448"/>
    <lineage>
        <taxon>Bacteria</taxon>
        <taxon>Pseudomonadati</taxon>
        <taxon>Pseudomonadota</taxon>
        <taxon>Gammaproteobacteria</taxon>
        <taxon>Enterobacterales</taxon>
        <taxon>Enterobacteriaceae</taxon>
        <taxon>Citrobacter</taxon>
        <taxon>Citrobacter freundii complex</taxon>
    </lineage>
</organism>
<name>A0A9Q7ZS48_9ENTR</name>
<dbReference type="InterPro" id="IPR036390">
    <property type="entry name" value="WH_DNA-bd_sf"/>
</dbReference>